<dbReference type="AlphaFoldDB" id="A0A482VAA8"/>
<dbReference type="Pfam" id="PF00078">
    <property type="entry name" value="RVT_1"/>
    <property type="match status" value="1"/>
</dbReference>
<dbReference type="InterPro" id="IPR043502">
    <property type="entry name" value="DNA/RNA_pol_sf"/>
</dbReference>
<evidence type="ECO:0000313" key="2">
    <source>
        <dbReference type="EMBL" id="RZB40120.1"/>
    </source>
</evidence>
<evidence type="ECO:0000313" key="3">
    <source>
        <dbReference type="Proteomes" id="UP000292052"/>
    </source>
</evidence>
<dbReference type="OrthoDB" id="6818650at2759"/>
<dbReference type="PANTHER" id="PTHR36688">
    <property type="entry name" value="ENDO/EXONUCLEASE/PHOSPHATASE DOMAIN-CONTAINING PROTEIN"/>
    <property type="match status" value="1"/>
</dbReference>
<keyword evidence="3" id="KW-1185">Reference proteome</keyword>
<feature type="domain" description="Reverse transcriptase" evidence="1">
    <location>
        <begin position="1"/>
        <end position="148"/>
    </location>
</feature>
<protein>
    <submittedName>
        <fullName evidence="2">RVT 1 domain containing protein</fullName>
    </submittedName>
</protein>
<sequence>MHINRIPLAYTKLIKSYLENRKFYVRINKANSGERTEVPQGSTLGPVLYTIFTSDIPTQKKTITAMYADDAAILTASRRIDTITYNLQTHIKEIENWLQNWRIKVNAETSAAIIFTQKKFRHNPDRSIQLNNIRIPWGDEVNYLGVTMDTKLNFNKHIQNNKKKAYGIKSYLYPLLNKNSKLDVTTKINKYKSIRPTFTYAAEVWIQASRTQLRQLQILQNKTLRQCLDAPYYITNTYTKIPKIPTIEEHINKIATRTYEKMEHHPNKTIRDAINYDKNQMKRRKRSRNVL</sequence>
<dbReference type="InterPro" id="IPR000477">
    <property type="entry name" value="RT_dom"/>
</dbReference>
<dbReference type="Proteomes" id="UP000292052">
    <property type="component" value="Unassembled WGS sequence"/>
</dbReference>
<organism evidence="2 3">
    <name type="scientific">Asbolus verrucosus</name>
    <name type="common">Desert ironclad beetle</name>
    <dbReference type="NCBI Taxonomy" id="1661398"/>
    <lineage>
        <taxon>Eukaryota</taxon>
        <taxon>Metazoa</taxon>
        <taxon>Ecdysozoa</taxon>
        <taxon>Arthropoda</taxon>
        <taxon>Hexapoda</taxon>
        <taxon>Insecta</taxon>
        <taxon>Pterygota</taxon>
        <taxon>Neoptera</taxon>
        <taxon>Endopterygota</taxon>
        <taxon>Coleoptera</taxon>
        <taxon>Polyphaga</taxon>
        <taxon>Cucujiformia</taxon>
        <taxon>Tenebrionidae</taxon>
        <taxon>Pimeliinae</taxon>
        <taxon>Asbolus</taxon>
    </lineage>
</organism>
<dbReference type="GO" id="GO:0071897">
    <property type="term" value="P:DNA biosynthetic process"/>
    <property type="evidence" value="ECO:0007669"/>
    <property type="project" value="UniProtKB-ARBA"/>
</dbReference>
<reference evidence="2 3" key="1">
    <citation type="submission" date="2017-03" db="EMBL/GenBank/DDBJ databases">
        <title>Genome of the blue death feigning beetle - Asbolus verrucosus.</title>
        <authorList>
            <person name="Rider S.D."/>
        </authorList>
    </citation>
    <scope>NUCLEOTIDE SEQUENCE [LARGE SCALE GENOMIC DNA]</scope>
    <source>
        <strain evidence="2">Butters</strain>
        <tissue evidence="2">Head and leg muscle</tissue>
    </source>
</reference>
<comment type="caution">
    <text evidence="2">The sequence shown here is derived from an EMBL/GenBank/DDBJ whole genome shotgun (WGS) entry which is preliminary data.</text>
</comment>
<accession>A0A482VAA8</accession>
<gene>
    <name evidence="2" type="ORF">BDFB_009858</name>
</gene>
<dbReference type="SUPFAM" id="SSF56672">
    <property type="entry name" value="DNA/RNA polymerases"/>
    <property type="match status" value="1"/>
</dbReference>
<evidence type="ECO:0000259" key="1">
    <source>
        <dbReference type="PROSITE" id="PS50878"/>
    </source>
</evidence>
<proteinExistence type="predicted"/>
<dbReference type="PANTHER" id="PTHR36688:SF1">
    <property type="entry name" value="ENDONUCLEASE_EXONUCLEASE_PHOSPHATASE DOMAIN-CONTAINING PROTEIN"/>
    <property type="match status" value="1"/>
</dbReference>
<dbReference type="InterPro" id="IPR052560">
    <property type="entry name" value="RdDP_mobile_element"/>
</dbReference>
<dbReference type="STRING" id="1661398.A0A482VAA8"/>
<dbReference type="PROSITE" id="PS50878">
    <property type="entry name" value="RT_POL"/>
    <property type="match status" value="1"/>
</dbReference>
<dbReference type="EMBL" id="QDEB01122097">
    <property type="protein sequence ID" value="RZB40120.1"/>
    <property type="molecule type" value="Genomic_DNA"/>
</dbReference>
<name>A0A482VAA8_ASBVE</name>